<dbReference type="AlphaFoldDB" id="A0A4Q2K8Y6"/>
<proteinExistence type="predicted"/>
<evidence type="ECO:0000313" key="1">
    <source>
        <dbReference type="EMBL" id="RXZ57857.1"/>
    </source>
</evidence>
<sequence>MVKITVSESNSKNLNVAYIYNSMTRYLSICGADADITFDDSRTNLVMTAENRFHSYLRKFTEERVAESVAIGYKYALFQKNIRPSGLSETDREVLLCALVSADFDEDKRYVAERLKDIRVYSIDGFFNFRLQALKEKWAGIIDCIPCCFTERDLKDFLDYILSEREPSIVHFKDGELYDADYVRLKRAALIDGGLDDFSIVREVLLSGATEVECLTNPPPVLCDVLKKYFGSRTAFRFS</sequence>
<gene>
    <name evidence="1" type="ORF">ESZ91_10915</name>
</gene>
<dbReference type="EMBL" id="SDOZ01000005">
    <property type="protein sequence ID" value="RXZ57857.1"/>
    <property type="molecule type" value="Genomic_DNA"/>
</dbReference>
<accession>A0A4Q2K8Y6</accession>
<evidence type="ECO:0000313" key="2">
    <source>
        <dbReference type="Proteomes" id="UP000291269"/>
    </source>
</evidence>
<dbReference type="Proteomes" id="UP000291269">
    <property type="component" value="Unassembled WGS sequence"/>
</dbReference>
<reference evidence="1 2" key="1">
    <citation type="journal article" date="2019" name="Gut">
        <title>Antibiotics-induced monodominance of a novel gut bacterial order.</title>
        <authorList>
            <person name="Hildebrand F."/>
            <person name="Moitinho-Silva L."/>
            <person name="Blasche S."/>
            <person name="Jahn M.T."/>
            <person name="Gossmann T.I."/>
            <person name="Heuerta-Cepas J."/>
            <person name="Hercog R."/>
            <person name="Luetge M."/>
            <person name="Bahram M."/>
            <person name="Pryszlak A."/>
            <person name="Alves R.J."/>
            <person name="Waszak S.M."/>
            <person name="Zhu A."/>
            <person name="Ye L."/>
            <person name="Costea P.I."/>
            <person name="Aalvink S."/>
            <person name="Belzer C."/>
            <person name="Forslund S.K."/>
            <person name="Sunagawa S."/>
            <person name="Hentschel U."/>
            <person name="Merten C."/>
            <person name="Patil K.R."/>
            <person name="Benes V."/>
            <person name="Bork P."/>
        </authorList>
    </citation>
    <scope>NUCLEOTIDE SEQUENCE [LARGE SCALE GENOMIC DNA]</scope>
    <source>
        <strain evidence="1 2">HDS1380</strain>
    </source>
</reference>
<dbReference type="RefSeq" id="WP_129227206.1">
    <property type="nucleotide sequence ID" value="NZ_SDOZ01000005.1"/>
</dbReference>
<name>A0A4Q2K8Y6_9FIRM</name>
<keyword evidence="2" id="KW-1185">Reference proteome</keyword>
<comment type="caution">
    <text evidence="1">The sequence shown here is derived from an EMBL/GenBank/DDBJ whole genome shotgun (WGS) entry which is preliminary data.</text>
</comment>
<protein>
    <submittedName>
        <fullName evidence="1">Uncharacterized protein</fullName>
    </submittedName>
</protein>
<organism evidence="1 2">
    <name type="scientific">Candidatus Borkfalkia ceftriaxoniphila</name>
    <dbReference type="NCBI Taxonomy" id="2508949"/>
    <lineage>
        <taxon>Bacteria</taxon>
        <taxon>Bacillati</taxon>
        <taxon>Bacillota</taxon>
        <taxon>Clostridia</taxon>
        <taxon>Christensenellales</taxon>
        <taxon>Christensenellaceae</taxon>
        <taxon>Candidatus Borkfalkia</taxon>
    </lineage>
</organism>